<name>A0A0E9W560_ANGAN</name>
<dbReference type="EMBL" id="GBXM01023085">
    <property type="protein sequence ID" value="JAH85492.1"/>
    <property type="molecule type" value="Transcribed_RNA"/>
</dbReference>
<evidence type="ECO:0000313" key="1">
    <source>
        <dbReference type="EMBL" id="JAH85492.1"/>
    </source>
</evidence>
<organism evidence="1">
    <name type="scientific">Anguilla anguilla</name>
    <name type="common">European freshwater eel</name>
    <name type="synonym">Muraena anguilla</name>
    <dbReference type="NCBI Taxonomy" id="7936"/>
    <lineage>
        <taxon>Eukaryota</taxon>
        <taxon>Metazoa</taxon>
        <taxon>Chordata</taxon>
        <taxon>Craniata</taxon>
        <taxon>Vertebrata</taxon>
        <taxon>Euteleostomi</taxon>
        <taxon>Actinopterygii</taxon>
        <taxon>Neopterygii</taxon>
        <taxon>Teleostei</taxon>
        <taxon>Anguilliformes</taxon>
        <taxon>Anguillidae</taxon>
        <taxon>Anguilla</taxon>
    </lineage>
</organism>
<sequence length="51" mass="5819">MYMYIYMFADVSENCKAALVRKCCSCLSQHSAIINCLRDQRASSSTLVFVF</sequence>
<accession>A0A0E9W560</accession>
<dbReference type="AlphaFoldDB" id="A0A0E9W560"/>
<protein>
    <submittedName>
        <fullName evidence="1">Uncharacterized protein</fullName>
    </submittedName>
</protein>
<reference evidence="1" key="1">
    <citation type="submission" date="2014-11" db="EMBL/GenBank/DDBJ databases">
        <authorList>
            <person name="Amaro Gonzalez C."/>
        </authorList>
    </citation>
    <scope>NUCLEOTIDE SEQUENCE</scope>
</reference>
<proteinExistence type="predicted"/>
<reference evidence="1" key="2">
    <citation type="journal article" date="2015" name="Fish Shellfish Immunol.">
        <title>Early steps in the European eel (Anguilla anguilla)-Vibrio vulnificus interaction in the gills: Role of the RtxA13 toxin.</title>
        <authorList>
            <person name="Callol A."/>
            <person name="Pajuelo D."/>
            <person name="Ebbesson L."/>
            <person name="Teles M."/>
            <person name="MacKenzie S."/>
            <person name="Amaro C."/>
        </authorList>
    </citation>
    <scope>NUCLEOTIDE SEQUENCE</scope>
</reference>